<dbReference type="Proteomes" id="UP001330749">
    <property type="component" value="Unassembled WGS sequence"/>
</dbReference>
<dbReference type="InterPro" id="IPR018540">
    <property type="entry name" value="Spo0E-like"/>
</dbReference>
<evidence type="ECO:0000313" key="2">
    <source>
        <dbReference type="Proteomes" id="UP001330749"/>
    </source>
</evidence>
<dbReference type="EMBL" id="JARMQG010000204">
    <property type="protein sequence ID" value="MED3563662.1"/>
    <property type="molecule type" value="Genomic_DNA"/>
</dbReference>
<dbReference type="InterPro" id="IPR037208">
    <property type="entry name" value="Spo0E-like_sf"/>
</dbReference>
<accession>A0ABU6NE61</accession>
<dbReference type="Gene3D" id="4.10.280.10">
    <property type="entry name" value="Helix-loop-helix DNA-binding domain"/>
    <property type="match status" value="1"/>
</dbReference>
<dbReference type="InterPro" id="IPR036638">
    <property type="entry name" value="HLH_DNA-bd_sf"/>
</dbReference>
<gene>
    <name evidence="1" type="ORF">P4447_14645</name>
</gene>
<dbReference type="RefSeq" id="WP_327968716.1">
    <property type="nucleotide sequence ID" value="NZ_JARMQG010000204.1"/>
</dbReference>
<comment type="caution">
    <text evidence="1">The sequence shown here is derived from an EMBL/GenBank/DDBJ whole genome shotgun (WGS) entry which is preliminary data.</text>
</comment>
<protein>
    <submittedName>
        <fullName evidence="1">Aspartyl-phosphate phosphatase Spo0E family protein</fullName>
    </submittedName>
</protein>
<evidence type="ECO:0000313" key="1">
    <source>
        <dbReference type="EMBL" id="MED3563662.1"/>
    </source>
</evidence>
<dbReference type="Pfam" id="PF09388">
    <property type="entry name" value="SpoOE-like"/>
    <property type="match status" value="1"/>
</dbReference>
<proteinExistence type="predicted"/>
<organism evidence="1 2">
    <name type="scientific">Bacillus xiapuensis</name>
    <dbReference type="NCBI Taxonomy" id="2014075"/>
    <lineage>
        <taxon>Bacteria</taxon>
        <taxon>Bacillati</taxon>
        <taxon>Bacillota</taxon>
        <taxon>Bacilli</taxon>
        <taxon>Bacillales</taxon>
        <taxon>Bacillaceae</taxon>
        <taxon>Bacillus</taxon>
    </lineage>
</organism>
<dbReference type="SUPFAM" id="SSF140500">
    <property type="entry name" value="BAS1536-like"/>
    <property type="match status" value="1"/>
</dbReference>
<keyword evidence="2" id="KW-1185">Reference proteome</keyword>
<reference evidence="1 2" key="1">
    <citation type="submission" date="2023-03" db="EMBL/GenBank/DDBJ databases">
        <title>Bacillus Genome Sequencing.</title>
        <authorList>
            <person name="Dunlap C."/>
        </authorList>
    </citation>
    <scope>NUCLEOTIDE SEQUENCE [LARGE SCALE GENOMIC DNA]</scope>
    <source>
        <strain evidence="1 2">B-14544</strain>
    </source>
</reference>
<name>A0ABU6NE61_9BACI</name>
<sequence length="66" mass="7847">MLQRAVLECYERISIYRMDLYTLARHKGISHTDVINLSQQLDKEIIIMQKILQEFNSFGNIPKESY</sequence>